<comment type="caution">
    <text evidence="1">The sequence shown here is derived from an EMBL/GenBank/DDBJ whole genome shotgun (WGS) entry which is preliminary data.</text>
</comment>
<name>A0AAD9IRC6_9ANNE</name>
<evidence type="ECO:0000313" key="2">
    <source>
        <dbReference type="Proteomes" id="UP001208570"/>
    </source>
</evidence>
<accession>A0AAD9IRC6</accession>
<evidence type="ECO:0000313" key="1">
    <source>
        <dbReference type="EMBL" id="KAK2139516.1"/>
    </source>
</evidence>
<reference evidence="1" key="1">
    <citation type="journal article" date="2023" name="Mol. Biol. Evol.">
        <title>Third-Generation Sequencing Reveals the Adaptive Role of the Epigenome in Three Deep-Sea Polychaetes.</title>
        <authorList>
            <person name="Perez M."/>
            <person name="Aroh O."/>
            <person name="Sun Y."/>
            <person name="Lan Y."/>
            <person name="Juniper S.K."/>
            <person name="Young C.R."/>
            <person name="Angers B."/>
            <person name="Qian P.Y."/>
        </authorList>
    </citation>
    <scope>NUCLEOTIDE SEQUENCE</scope>
    <source>
        <strain evidence="1">P08H-3</strain>
    </source>
</reference>
<dbReference type="Proteomes" id="UP001208570">
    <property type="component" value="Unassembled WGS sequence"/>
</dbReference>
<dbReference type="AlphaFoldDB" id="A0AAD9IRC6"/>
<keyword evidence="2" id="KW-1185">Reference proteome</keyword>
<gene>
    <name evidence="1" type="ORF">LSH36_1738g00001</name>
</gene>
<protein>
    <submittedName>
        <fullName evidence="1">Uncharacterized protein</fullName>
    </submittedName>
</protein>
<sequence length="100" mass="11452">MIFNYIYNVIRILYWRYTGVHQQVIASLSILRFLHEKAKAAMGKDSQANSSISREKVRDALRNPVELPPGFMDVARAMSEEYGIPGPDVYQDKPFVYPTA</sequence>
<organism evidence="1 2">
    <name type="scientific">Paralvinella palmiformis</name>
    <dbReference type="NCBI Taxonomy" id="53620"/>
    <lineage>
        <taxon>Eukaryota</taxon>
        <taxon>Metazoa</taxon>
        <taxon>Spiralia</taxon>
        <taxon>Lophotrochozoa</taxon>
        <taxon>Annelida</taxon>
        <taxon>Polychaeta</taxon>
        <taxon>Sedentaria</taxon>
        <taxon>Canalipalpata</taxon>
        <taxon>Terebellida</taxon>
        <taxon>Terebelliformia</taxon>
        <taxon>Alvinellidae</taxon>
        <taxon>Paralvinella</taxon>
    </lineage>
</organism>
<proteinExistence type="predicted"/>
<dbReference type="EMBL" id="JAODUP010001739">
    <property type="protein sequence ID" value="KAK2139516.1"/>
    <property type="molecule type" value="Genomic_DNA"/>
</dbReference>